<organism evidence="2 3">
    <name type="scientific">Datura stramonium</name>
    <name type="common">Jimsonweed</name>
    <name type="synonym">Common thornapple</name>
    <dbReference type="NCBI Taxonomy" id="4076"/>
    <lineage>
        <taxon>Eukaryota</taxon>
        <taxon>Viridiplantae</taxon>
        <taxon>Streptophyta</taxon>
        <taxon>Embryophyta</taxon>
        <taxon>Tracheophyta</taxon>
        <taxon>Spermatophyta</taxon>
        <taxon>Magnoliopsida</taxon>
        <taxon>eudicotyledons</taxon>
        <taxon>Gunneridae</taxon>
        <taxon>Pentapetalae</taxon>
        <taxon>asterids</taxon>
        <taxon>lamiids</taxon>
        <taxon>Solanales</taxon>
        <taxon>Solanaceae</taxon>
        <taxon>Solanoideae</taxon>
        <taxon>Datureae</taxon>
        <taxon>Datura</taxon>
    </lineage>
</organism>
<dbReference type="EMBL" id="JACEIK010000112">
    <property type="protein sequence ID" value="MCD7450001.1"/>
    <property type="molecule type" value="Genomic_DNA"/>
</dbReference>
<proteinExistence type="predicted"/>
<feature type="region of interest" description="Disordered" evidence="1">
    <location>
        <begin position="63"/>
        <end position="103"/>
    </location>
</feature>
<dbReference type="Proteomes" id="UP000823775">
    <property type="component" value="Unassembled WGS sequence"/>
</dbReference>
<sequence>MLRVLVPYCGRTGKEGDSEPPAKRPRLLANSQPPVRRNSPREEYHLDICQGLRQCSRLMQCIPPVDQRPKQGSTKRKAWEKDEQGRRNQSTDLSHKPRKLKGK</sequence>
<name>A0ABS8RT67_DATST</name>
<feature type="compositionally biased region" description="Basic and acidic residues" evidence="1">
    <location>
        <begin position="12"/>
        <end position="22"/>
    </location>
</feature>
<reference evidence="2 3" key="1">
    <citation type="journal article" date="2021" name="BMC Genomics">
        <title>Datura genome reveals duplications of psychoactive alkaloid biosynthetic genes and high mutation rate following tissue culture.</title>
        <authorList>
            <person name="Rajewski A."/>
            <person name="Carter-House D."/>
            <person name="Stajich J."/>
            <person name="Litt A."/>
        </authorList>
    </citation>
    <scope>NUCLEOTIDE SEQUENCE [LARGE SCALE GENOMIC DNA]</scope>
    <source>
        <strain evidence="2">AR-01</strain>
    </source>
</reference>
<gene>
    <name evidence="2" type="ORF">HAX54_002718</name>
</gene>
<accession>A0ABS8RT67</accession>
<evidence type="ECO:0000313" key="3">
    <source>
        <dbReference type="Proteomes" id="UP000823775"/>
    </source>
</evidence>
<protein>
    <submittedName>
        <fullName evidence="2">Uncharacterized protein</fullName>
    </submittedName>
</protein>
<feature type="region of interest" description="Disordered" evidence="1">
    <location>
        <begin position="9"/>
        <end position="42"/>
    </location>
</feature>
<comment type="caution">
    <text evidence="2">The sequence shown here is derived from an EMBL/GenBank/DDBJ whole genome shotgun (WGS) entry which is preliminary data.</text>
</comment>
<keyword evidence="3" id="KW-1185">Reference proteome</keyword>
<evidence type="ECO:0000256" key="1">
    <source>
        <dbReference type="SAM" id="MobiDB-lite"/>
    </source>
</evidence>
<feature type="compositionally biased region" description="Basic and acidic residues" evidence="1">
    <location>
        <begin position="77"/>
        <end position="86"/>
    </location>
</feature>
<evidence type="ECO:0000313" key="2">
    <source>
        <dbReference type="EMBL" id="MCD7450001.1"/>
    </source>
</evidence>